<evidence type="ECO:0000313" key="12">
    <source>
        <dbReference type="Proteomes" id="UP000008810"/>
    </source>
</evidence>
<dbReference type="Pfam" id="PF00931">
    <property type="entry name" value="NB-ARC"/>
    <property type="match status" value="1"/>
</dbReference>
<dbReference type="InterPro" id="IPR038005">
    <property type="entry name" value="RX-like_CC"/>
</dbReference>
<evidence type="ECO:0000256" key="3">
    <source>
        <dbReference type="ARBA" id="ARBA00022737"/>
    </source>
</evidence>
<dbReference type="CDD" id="cd14798">
    <property type="entry name" value="RX-CC_like"/>
    <property type="match status" value="1"/>
</dbReference>
<dbReference type="InterPro" id="IPR058922">
    <property type="entry name" value="WHD_DRP"/>
</dbReference>
<dbReference type="Pfam" id="PF23559">
    <property type="entry name" value="WHD_DRP"/>
    <property type="match status" value="1"/>
</dbReference>
<evidence type="ECO:0000256" key="6">
    <source>
        <dbReference type="SAM" id="MobiDB-lite"/>
    </source>
</evidence>
<keyword evidence="3" id="KW-0677">Repeat</keyword>
<dbReference type="GO" id="GO:0042742">
    <property type="term" value="P:defense response to bacterium"/>
    <property type="evidence" value="ECO:0007669"/>
    <property type="project" value="UniProtKB-ARBA"/>
</dbReference>
<dbReference type="InterPro" id="IPR036388">
    <property type="entry name" value="WH-like_DNA-bd_sf"/>
</dbReference>
<evidence type="ECO:0000256" key="2">
    <source>
        <dbReference type="ARBA" id="ARBA00022614"/>
    </source>
</evidence>
<dbReference type="EnsemblPlants" id="PNT62410">
    <property type="protein sequence ID" value="PNT62410"/>
    <property type="gene ID" value="BRADI_4g02825v3"/>
</dbReference>
<dbReference type="Pfam" id="PF18052">
    <property type="entry name" value="Rx_N"/>
    <property type="match status" value="1"/>
</dbReference>
<evidence type="ECO:0000259" key="8">
    <source>
        <dbReference type="Pfam" id="PF18052"/>
    </source>
</evidence>
<feature type="region of interest" description="Disordered" evidence="6">
    <location>
        <begin position="1"/>
        <end position="20"/>
    </location>
</feature>
<gene>
    <name evidence="10" type="ORF">BRADI_4g02825v3</name>
</gene>
<dbReference type="Gene3D" id="1.10.10.10">
    <property type="entry name" value="Winged helix-like DNA-binding domain superfamily/Winged helix DNA-binding domain"/>
    <property type="match status" value="1"/>
</dbReference>
<feature type="domain" description="Disease resistance N-terminal" evidence="8">
    <location>
        <begin position="80"/>
        <end position="162"/>
    </location>
</feature>
<reference evidence="10 11" key="1">
    <citation type="journal article" date="2010" name="Nature">
        <title>Genome sequencing and analysis of the model grass Brachypodium distachyon.</title>
        <authorList>
            <consortium name="International Brachypodium Initiative"/>
        </authorList>
    </citation>
    <scope>NUCLEOTIDE SEQUENCE [LARGE SCALE GENOMIC DNA]</scope>
    <source>
        <strain evidence="10 11">Bd21</strain>
    </source>
</reference>
<evidence type="ECO:0000256" key="5">
    <source>
        <dbReference type="ARBA" id="ARBA00022821"/>
    </source>
</evidence>
<reference evidence="10" key="2">
    <citation type="submission" date="2017-06" db="EMBL/GenBank/DDBJ databases">
        <title>WGS assembly of Brachypodium distachyon.</title>
        <authorList>
            <consortium name="The International Brachypodium Initiative"/>
            <person name="Lucas S."/>
            <person name="Harmon-Smith M."/>
            <person name="Lail K."/>
            <person name="Tice H."/>
            <person name="Grimwood J."/>
            <person name="Bruce D."/>
            <person name="Barry K."/>
            <person name="Shu S."/>
            <person name="Lindquist E."/>
            <person name="Wang M."/>
            <person name="Pitluck S."/>
            <person name="Vogel J.P."/>
            <person name="Garvin D.F."/>
            <person name="Mockler T.C."/>
            <person name="Schmutz J."/>
            <person name="Rokhsar D."/>
            <person name="Bevan M.W."/>
        </authorList>
    </citation>
    <scope>NUCLEOTIDE SEQUENCE</scope>
    <source>
        <strain evidence="10">Bd21</strain>
    </source>
</reference>
<dbReference type="FunFam" id="1.10.10.10:FF:000322">
    <property type="entry name" value="Probable disease resistance protein At1g63360"/>
    <property type="match status" value="1"/>
</dbReference>
<dbReference type="FunFam" id="3.40.50.300:FF:001091">
    <property type="entry name" value="Probable disease resistance protein At1g61300"/>
    <property type="match status" value="1"/>
</dbReference>
<name>A0A2K2CK52_BRADI</name>
<evidence type="ECO:0000313" key="10">
    <source>
        <dbReference type="EMBL" id="PNT62410.1"/>
    </source>
</evidence>
<dbReference type="GO" id="GO:0043531">
    <property type="term" value="F:ADP binding"/>
    <property type="evidence" value="ECO:0007669"/>
    <property type="project" value="InterPro"/>
</dbReference>
<feature type="non-terminal residue" evidence="10">
    <location>
        <position position="1"/>
    </location>
</feature>
<dbReference type="ExpressionAtlas" id="A0A2K2CK52">
    <property type="expression patterns" value="baseline and differential"/>
</dbReference>
<proteinExistence type="inferred from homology"/>
<evidence type="ECO:0000259" key="7">
    <source>
        <dbReference type="Pfam" id="PF00931"/>
    </source>
</evidence>
<keyword evidence="5" id="KW-0611">Plant defense</keyword>
<protein>
    <recommendedName>
        <fullName evidence="13">AAA+ ATPase domain-containing protein</fullName>
    </recommendedName>
</protein>
<dbReference type="GO" id="GO:0009626">
    <property type="term" value="P:plant-type hypersensitive response"/>
    <property type="evidence" value="ECO:0007669"/>
    <property type="project" value="UniProtKB-ARBA"/>
</dbReference>
<evidence type="ECO:0000259" key="9">
    <source>
        <dbReference type="Pfam" id="PF23559"/>
    </source>
</evidence>
<evidence type="ECO:0000313" key="11">
    <source>
        <dbReference type="EnsemblPlants" id="PNT62410"/>
    </source>
</evidence>
<dbReference type="InterPro" id="IPR041118">
    <property type="entry name" value="Rx_N"/>
</dbReference>
<dbReference type="PANTHER" id="PTHR19338:SF65">
    <property type="entry name" value="OS06G0163900 PROTEIN"/>
    <property type="match status" value="1"/>
</dbReference>
<dbReference type="PANTHER" id="PTHR19338">
    <property type="entry name" value="TRANSLOCASE OF INNER MITOCHONDRIAL MEMBRANE 13 HOMOLOG"/>
    <property type="match status" value="1"/>
</dbReference>
<dbReference type="InParanoid" id="A0A2K2CK52"/>
<feature type="domain" description="Disease resistance protein winged helix" evidence="9">
    <location>
        <begin position="492"/>
        <end position="562"/>
    </location>
</feature>
<dbReference type="OrthoDB" id="690341at2759"/>
<organism evidence="10">
    <name type="scientific">Brachypodium distachyon</name>
    <name type="common">Purple false brome</name>
    <name type="synonym">Trachynia distachya</name>
    <dbReference type="NCBI Taxonomy" id="15368"/>
    <lineage>
        <taxon>Eukaryota</taxon>
        <taxon>Viridiplantae</taxon>
        <taxon>Streptophyta</taxon>
        <taxon>Embryophyta</taxon>
        <taxon>Tracheophyta</taxon>
        <taxon>Spermatophyta</taxon>
        <taxon>Magnoliopsida</taxon>
        <taxon>Liliopsida</taxon>
        <taxon>Poales</taxon>
        <taxon>Poaceae</taxon>
        <taxon>BOP clade</taxon>
        <taxon>Pooideae</taxon>
        <taxon>Stipodae</taxon>
        <taxon>Brachypodieae</taxon>
        <taxon>Brachypodium</taxon>
    </lineage>
</organism>
<evidence type="ECO:0008006" key="13">
    <source>
        <dbReference type="Google" id="ProtNLM"/>
    </source>
</evidence>
<keyword evidence="12" id="KW-1185">Reference proteome</keyword>
<evidence type="ECO:0000256" key="4">
    <source>
        <dbReference type="ARBA" id="ARBA00022741"/>
    </source>
</evidence>
<dbReference type="GO" id="GO:0098542">
    <property type="term" value="P:defense response to other organism"/>
    <property type="evidence" value="ECO:0000318"/>
    <property type="project" value="GO_Central"/>
</dbReference>
<dbReference type="GO" id="GO:0002758">
    <property type="term" value="P:innate immune response-activating signaling pathway"/>
    <property type="evidence" value="ECO:0007669"/>
    <property type="project" value="UniProtKB-ARBA"/>
</dbReference>
<dbReference type="Gramene" id="PNT62410">
    <property type="protein sequence ID" value="PNT62410"/>
    <property type="gene ID" value="BRADI_4g02825v3"/>
</dbReference>
<dbReference type="InterPro" id="IPR042197">
    <property type="entry name" value="Apaf_helical"/>
</dbReference>
<keyword evidence="4" id="KW-0547">Nucleotide-binding</keyword>
<comment type="similarity">
    <text evidence="1">Belongs to the disease resistance NB-LRR family.</text>
</comment>
<dbReference type="Proteomes" id="UP000008810">
    <property type="component" value="Chromosome 4"/>
</dbReference>
<dbReference type="AlphaFoldDB" id="A0A2K2CK52"/>
<reference evidence="11" key="3">
    <citation type="submission" date="2018-08" db="UniProtKB">
        <authorList>
            <consortium name="EnsemblPlants"/>
        </authorList>
    </citation>
    <scope>IDENTIFICATION</scope>
    <source>
        <strain evidence="11">cv. Bd21</strain>
    </source>
</reference>
<dbReference type="EMBL" id="CM000883">
    <property type="protein sequence ID" value="PNT62410.1"/>
    <property type="molecule type" value="Genomic_DNA"/>
</dbReference>
<dbReference type="Gene3D" id="3.40.50.300">
    <property type="entry name" value="P-loop containing nucleotide triphosphate hydrolases"/>
    <property type="match status" value="1"/>
</dbReference>
<feature type="domain" description="NB-ARC" evidence="7">
    <location>
        <begin position="244"/>
        <end position="406"/>
    </location>
</feature>
<keyword evidence="2" id="KW-0433">Leucine-rich repeat</keyword>
<dbReference type="Gene3D" id="1.10.8.430">
    <property type="entry name" value="Helical domain of apoptotic protease-activating factors"/>
    <property type="match status" value="1"/>
</dbReference>
<accession>A0A2K2CK52</accession>
<dbReference type="InterPro" id="IPR002182">
    <property type="entry name" value="NB-ARC"/>
</dbReference>
<sequence length="606" mass="68442">NSRSSAAPPPPLGSGSSPPRAAAAAQVRHLVLSLLSVRFRNLPHHIPQNRKQHIEEIRARRWQIRKQAMEAALVSVATGAMKPLLGKLSKLLEEECSKLKGVRRQARFLRDEMESMSGTLQMLADSEDLDPEIRTWRDGLRDLSYDMEDCVDRFAARVDHPGRDGSTGLKKLFRRLRKLKPRHEMANEIEELKDRAVEISKRHKRYNFVKPTSGSTNCAIDPRLPAFYVEVDKLVGIDAPKKWLTEELKSSSTQLKVVSIVGSGGLGKTTLANQVYQDIKNQYKCTAFVSVSRNPNVRTILRRIAEQVGATDNTSNDDVKQLIDKLRDHLQDKPYFVVIDDVWDAEAWETISLALFNNNQGRRIITTTRNITVASCCSCQGGYVYRMEPLSFADSKRLFYKRAFNSEGLCYPHLEEVSNEILKKCAGLPLAIITMSCLLADQSAKDEWERLLAAIGSAIAKDPNAGNMTKILSLSYFDLPHHLRTCLLYLTVFPEDYMINKQRLISRWNAEGFIHEEQGRSMYEVGEGYFNDLVNRSLIHPVGVKYGQAEACQVHDVILDFITCKAAEENFITSSDARDDRQISGYKVRRFCIQTGGSNKKVTISC</sequence>
<evidence type="ECO:0000256" key="1">
    <source>
        <dbReference type="ARBA" id="ARBA00008894"/>
    </source>
</evidence>
<dbReference type="PRINTS" id="PR00364">
    <property type="entry name" value="DISEASERSIST"/>
</dbReference>
<dbReference type="Gene3D" id="1.20.5.4130">
    <property type="match status" value="1"/>
</dbReference>
<dbReference type="InterPro" id="IPR027417">
    <property type="entry name" value="P-loop_NTPase"/>
</dbReference>
<dbReference type="SUPFAM" id="SSF52540">
    <property type="entry name" value="P-loop containing nucleoside triphosphate hydrolases"/>
    <property type="match status" value="1"/>
</dbReference>